<evidence type="ECO:0000256" key="1">
    <source>
        <dbReference type="SAM" id="SignalP"/>
    </source>
</evidence>
<evidence type="ECO:0000259" key="4">
    <source>
        <dbReference type="Pfam" id="PF17166"/>
    </source>
</evidence>
<dbReference type="InterPro" id="IPR032527">
    <property type="entry name" value="DUF4959"/>
</dbReference>
<dbReference type="Gene3D" id="2.60.120.260">
    <property type="entry name" value="Galactose-binding domain-like"/>
    <property type="match status" value="1"/>
</dbReference>
<dbReference type="Pfam" id="PF16391">
    <property type="entry name" value="DUF5000"/>
    <property type="match status" value="1"/>
</dbReference>
<dbReference type="PROSITE" id="PS51257">
    <property type="entry name" value="PROKAR_LIPOPROTEIN"/>
    <property type="match status" value="1"/>
</dbReference>
<dbReference type="Pfam" id="PF17166">
    <property type="entry name" value="DUF5126"/>
    <property type="match status" value="1"/>
</dbReference>
<feature type="domain" description="DUF5126" evidence="4">
    <location>
        <begin position="126"/>
        <end position="228"/>
    </location>
</feature>
<feature type="domain" description="DUF5000" evidence="3">
    <location>
        <begin position="254"/>
        <end position="397"/>
    </location>
</feature>
<gene>
    <name evidence="5" type="ORF">ESA94_04070</name>
</gene>
<name>A0A4Q1CMC0_9BACT</name>
<dbReference type="SUPFAM" id="SSF49785">
    <property type="entry name" value="Galactose-binding domain-like"/>
    <property type="match status" value="1"/>
</dbReference>
<dbReference type="AlphaFoldDB" id="A0A4Q1CMC0"/>
<dbReference type="Pfam" id="PF16323">
    <property type="entry name" value="DUF4959"/>
    <property type="match status" value="1"/>
</dbReference>
<proteinExistence type="predicted"/>
<sequence length="400" mass="44143">MKLIQTIIPSLLLSAFIIASCNKELETHTPISNDPTVPAQITDVTVTNGSGKATITYKLPNDPHLLYVKAVYTITTGKQYETKASYYNNSLTVEGFADTLEHEVKLYSVSRSEVQSQPVTVKIKPLTAPIWEVFRSITITDAFGGYNLTAVNASKANISIIVTKPNVFKEYEIDNNKTVYTNVDSVLSKIRGLDTGSYRFGFLVADRWGNKTDTMYKVIRPIFETQLDPAKFSGLVLPGDAPQVTNGAALQYAWDGKLGWPYTSFTNQVPGGSGPHMITFNTGALAKLSRIWIRPFPEGTRYYYLTTMKRFEIYGSDNPNLSGALDASWKLLGSYTVKKPSGLAYGTDDANDQATAAAGFNWEIDLAAPKVRYIRIRCLENFAGGTAQSINELKVYGDPR</sequence>
<dbReference type="InterPro" id="IPR008979">
    <property type="entry name" value="Galactose-bd-like_sf"/>
</dbReference>
<evidence type="ECO:0000313" key="6">
    <source>
        <dbReference type="Proteomes" id="UP000290204"/>
    </source>
</evidence>
<evidence type="ECO:0000259" key="2">
    <source>
        <dbReference type="Pfam" id="PF16323"/>
    </source>
</evidence>
<keyword evidence="1" id="KW-0732">Signal</keyword>
<dbReference type="InterPro" id="IPR033431">
    <property type="entry name" value="DUF5126"/>
</dbReference>
<evidence type="ECO:0000313" key="5">
    <source>
        <dbReference type="EMBL" id="RXK62197.1"/>
    </source>
</evidence>
<feature type="chain" id="PRO_5020885707" evidence="1">
    <location>
        <begin position="20"/>
        <end position="400"/>
    </location>
</feature>
<feature type="domain" description="DUF4959" evidence="2">
    <location>
        <begin position="19"/>
        <end position="125"/>
    </location>
</feature>
<dbReference type="InterPro" id="IPR032164">
    <property type="entry name" value="DUF5000"/>
</dbReference>
<dbReference type="EMBL" id="SDHW01000001">
    <property type="protein sequence ID" value="RXK62197.1"/>
    <property type="molecule type" value="Genomic_DNA"/>
</dbReference>
<reference evidence="5 6" key="1">
    <citation type="submission" date="2019-01" db="EMBL/GenBank/DDBJ databases">
        <title>Lacibacter sp. strain TTM-7.</title>
        <authorList>
            <person name="Chen W.-M."/>
        </authorList>
    </citation>
    <scope>NUCLEOTIDE SEQUENCE [LARGE SCALE GENOMIC DNA]</scope>
    <source>
        <strain evidence="5 6">TTM-7</strain>
    </source>
</reference>
<feature type="signal peptide" evidence="1">
    <location>
        <begin position="1"/>
        <end position="19"/>
    </location>
</feature>
<organism evidence="5 6">
    <name type="scientific">Lacibacter luteus</name>
    <dbReference type="NCBI Taxonomy" id="2508719"/>
    <lineage>
        <taxon>Bacteria</taxon>
        <taxon>Pseudomonadati</taxon>
        <taxon>Bacteroidota</taxon>
        <taxon>Chitinophagia</taxon>
        <taxon>Chitinophagales</taxon>
        <taxon>Chitinophagaceae</taxon>
        <taxon>Lacibacter</taxon>
    </lineage>
</organism>
<keyword evidence="6" id="KW-1185">Reference proteome</keyword>
<evidence type="ECO:0000259" key="3">
    <source>
        <dbReference type="Pfam" id="PF16391"/>
    </source>
</evidence>
<dbReference type="Proteomes" id="UP000290204">
    <property type="component" value="Unassembled WGS sequence"/>
</dbReference>
<dbReference type="RefSeq" id="WP_129129568.1">
    <property type="nucleotide sequence ID" value="NZ_SDHW01000001.1"/>
</dbReference>
<comment type="caution">
    <text evidence="5">The sequence shown here is derived from an EMBL/GenBank/DDBJ whole genome shotgun (WGS) entry which is preliminary data.</text>
</comment>
<protein>
    <submittedName>
        <fullName evidence="5">DUF4959 domain-containing protein</fullName>
    </submittedName>
</protein>
<accession>A0A4Q1CMC0</accession>
<dbReference type="OrthoDB" id="621114at2"/>